<evidence type="ECO:0000256" key="17">
    <source>
        <dbReference type="ARBA" id="ARBA00048623"/>
    </source>
</evidence>
<evidence type="ECO:0000256" key="12">
    <source>
        <dbReference type="ARBA" id="ARBA00022989"/>
    </source>
</evidence>
<evidence type="ECO:0000256" key="11">
    <source>
        <dbReference type="ARBA" id="ARBA00022842"/>
    </source>
</evidence>
<dbReference type="PANTHER" id="PTHR34148">
    <property type="entry name" value="ADENOSYLCOBINAMIDE-GDP RIBAZOLETRANSFERASE"/>
    <property type="match status" value="1"/>
</dbReference>
<evidence type="ECO:0000256" key="4">
    <source>
        <dbReference type="ARBA" id="ARBA00010561"/>
    </source>
</evidence>
<feature type="transmembrane region" description="Helical" evidence="19">
    <location>
        <begin position="206"/>
        <end position="223"/>
    </location>
</feature>
<keyword evidence="11 19" id="KW-0460">Magnesium</keyword>
<keyword evidence="8 19" id="KW-0169">Cobalamin biosynthesis</keyword>
<feature type="transmembrane region" description="Helical" evidence="19">
    <location>
        <begin position="62"/>
        <end position="84"/>
    </location>
</feature>
<feature type="transmembrane region" description="Helical" evidence="19">
    <location>
        <begin position="184"/>
        <end position="200"/>
    </location>
</feature>
<dbReference type="Proteomes" id="UP000838308">
    <property type="component" value="Unassembled WGS sequence"/>
</dbReference>
<comment type="caution">
    <text evidence="20">The sequence shown here is derived from an EMBL/GenBank/DDBJ whole genome shotgun (WGS) entry which is preliminary data.</text>
</comment>
<keyword evidence="7 19" id="KW-1003">Cell membrane</keyword>
<evidence type="ECO:0000256" key="3">
    <source>
        <dbReference type="ARBA" id="ARBA00004663"/>
    </source>
</evidence>
<dbReference type="NCBIfam" id="TIGR00317">
    <property type="entry name" value="cobS"/>
    <property type="match status" value="1"/>
</dbReference>
<evidence type="ECO:0000256" key="16">
    <source>
        <dbReference type="ARBA" id="ARBA00032853"/>
    </source>
</evidence>
<dbReference type="PANTHER" id="PTHR34148:SF1">
    <property type="entry name" value="ADENOSYLCOBINAMIDE-GDP RIBAZOLETRANSFERASE"/>
    <property type="match status" value="1"/>
</dbReference>
<dbReference type="EMBL" id="CALBWS010000001">
    <property type="protein sequence ID" value="CAH2712958.1"/>
    <property type="molecule type" value="Genomic_DNA"/>
</dbReference>
<comment type="catalytic activity">
    <reaction evidence="18 19">
        <text>alpha-ribazole 5'-phosphate + adenosylcob(III)inamide-GDP = adenosylcob(III)alamin 5'-phosphate + GMP + H(+)</text>
        <dbReference type="Rhea" id="RHEA:23560"/>
        <dbReference type="ChEBI" id="CHEBI:15378"/>
        <dbReference type="ChEBI" id="CHEBI:57918"/>
        <dbReference type="ChEBI" id="CHEBI:58115"/>
        <dbReference type="ChEBI" id="CHEBI:60487"/>
        <dbReference type="ChEBI" id="CHEBI:60493"/>
        <dbReference type="EC" id="2.7.8.26"/>
    </reaction>
</comment>
<dbReference type="HAMAP" id="MF_00719">
    <property type="entry name" value="CobS"/>
    <property type="match status" value="1"/>
</dbReference>
<evidence type="ECO:0000256" key="7">
    <source>
        <dbReference type="ARBA" id="ARBA00022475"/>
    </source>
</evidence>
<keyword evidence="21" id="KW-1185">Reference proteome</keyword>
<dbReference type="RefSeq" id="WP_248733323.1">
    <property type="nucleotide sequence ID" value="NZ_CALBWS010000001.1"/>
</dbReference>
<dbReference type="GO" id="GO:0051073">
    <property type="term" value="F:adenosylcobinamide-GDP ribazoletransferase activity"/>
    <property type="evidence" value="ECO:0007669"/>
    <property type="project" value="UniProtKB-EC"/>
</dbReference>
<comment type="cofactor">
    <cofactor evidence="1 19">
        <name>Mg(2+)</name>
        <dbReference type="ChEBI" id="CHEBI:18420"/>
    </cofactor>
</comment>
<keyword evidence="9 19" id="KW-0808">Transferase</keyword>
<comment type="catalytic activity">
    <reaction evidence="17 19">
        <text>alpha-ribazole + adenosylcob(III)inamide-GDP = adenosylcob(III)alamin + GMP + H(+)</text>
        <dbReference type="Rhea" id="RHEA:16049"/>
        <dbReference type="ChEBI" id="CHEBI:10329"/>
        <dbReference type="ChEBI" id="CHEBI:15378"/>
        <dbReference type="ChEBI" id="CHEBI:18408"/>
        <dbReference type="ChEBI" id="CHEBI:58115"/>
        <dbReference type="ChEBI" id="CHEBI:60487"/>
        <dbReference type="EC" id="2.7.8.26"/>
    </reaction>
</comment>
<dbReference type="EC" id="2.7.8.26" evidence="5 19"/>
<keyword evidence="12 19" id="KW-1133">Transmembrane helix</keyword>
<dbReference type="InterPro" id="IPR003805">
    <property type="entry name" value="CobS"/>
</dbReference>
<proteinExistence type="inferred from homology"/>
<evidence type="ECO:0000256" key="10">
    <source>
        <dbReference type="ARBA" id="ARBA00022692"/>
    </source>
</evidence>
<accession>A0ABM9EK55</accession>
<organism evidence="20 21">
    <name type="scientific">Neobacillus rhizosphaerae</name>
    <dbReference type="NCBI Taxonomy" id="2880965"/>
    <lineage>
        <taxon>Bacteria</taxon>
        <taxon>Bacillati</taxon>
        <taxon>Bacillota</taxon>
        <taxon>Bacilli</taxon>
        <taxon>Bacillales</taxon>
        <taxon>Bacillaceae</taxon>
        <taxon>Neobacillus</taxon>
    </lineage>
</organism>
<evidence type="ECO:0000256" key="1">
    <source>
        <dbReference type="ARBA" id="ARBA00001946"/>
    </source>
</evidence>
<comment type="pathway">
    <text evidence="3 19">Cofactor biosynthesis; adenosylcobalamin biosynthesis; adenosylcobalamin from cob(II)yrinate a,c-diamide: step 7/7.</text>
</comment>
<evidence type="ECO:0000256" key="13">
    <source>
        <dbReference type="ARBA" id="ARBA00023136"/>
    </source>
</evidence>
<evidence type="ECO:0000256" key="18">
    <source>
        <dbReference type="ARBA" id="ARBA00049504"/>
    </source>
</evidence>
<comment type="subcellular location">
    <subcellularLocation>
        <location evidence="2 19">Cell membrane</location>
        <topology evidence="2 19">Multi-pass membrane protein</topology>
    </subcellularLocation>
</comment>
<feature type="transmembrane region" description="Helical" evidence="19">
    <location>
        <begin position="112"/>
        <end position="131"/>
    </location>
</feature>
<dbReference type="Pfam" id="PF02654">
    <property type="entry name" value="CobS"/>
    <property type="match status" value="1"/>
</dbReference>
<evidence type="ECO:0000256" key="8">
    <source>
        <dbReference type="ARBA" id="ARBA00022573"/>
    </source>
</evidence>
<evidence type="ECO:0000313" key="20">
    <source>
        <dbReference type="EMBL" id="CAH2712958.1"/>
    </source>
</evidence>
<evidence type="ECO:0000256" key="6">
    <source>
        <dbReference type="ARBA" id="ARBA00015850"/>
    </source>
</evidence>
<gene>
    <name evidence="19 20" type="primary">cobS</name>
    <name evidence="20" type="ORF">BACCIP111895_00091</name>
</gene>
<evidence type="ECO:0000256" key="15">
    <source>
        <dbReference type="ARBA" id="ARBA00032605"/>
    </source>
</evidence>
<keyword evidence="10 19" id="KW-0812">Transmembrane</keyword>
<feature type="transmembrane region" description="Helical" evidence="19">
    <location>
        <begin position="37"/>
        <end position="56"/>
    </location>
</feature>
<evidence type="ECO:0000256" key="9">
    <source>
        <dbReference type="ARBA" id="ARBA00022679"/>
    </source>
</evidence>
<evidence type="ECO:0000313" key="21">
    <source>
        <dbReference type="Proteomes" id="UP000838308"/>
    </source>
</evidence>
<evidence type="ECO:0000256" key="14">
    <source>
        <dbReference type="ARBA" id="ARBA00025228"/>
    </source>
</evidence>
<protein>
    <recommendedName>
        <fullName evidence="6 19">Adenosylcobinamide-GDP ribazoletransferase</fullName>
        <ecNumber evidence="5 19">2.7.8.26</ecNumber>
    </recommendedName>
    <alternativeName>
        <fullName evidence="16 19">Cobalamin synthase</fullName>
    </alternativeName>
    <alternativeName>
        <fullName evidence="15 19">Cobalamin-5'-phosphate synthase</fullName>
    </alternativeName>
</protein>
<comment type="function">
    <text evidence="14 19">Joins adenosylcobinamide-GDP and alpha-ribazole to generate adenosylcobalamin (Ado-cobalamin). Also synthesizes adenosylcobalamin 5'-phosphate from adenosylcobinamide-GDP and alpha-ribazole 5'-phosphate.</text>
</comment>
<evidence type="ECO:0000256" key="19">
    <source>
        <dbReference type="HAMAP-Rule" id="MF_00719"/>
    </source>
</evidence>
<name>A0ABM9EK55_9BACI</name>
<comment type="similarity">
    <text evidence="4 19">Belongs to the CobS family.</text>
</comment>
<evidence type="ECO:0000256" key="2">
    <source>
        <dbReference type="ARBA" id="ARBA00004651"/>
    </source>
</evidence>
<sequence>MRRFIKGFLINLQFFTAIPISLELPMDKQHLRKAVQAFPLLGLLQGVIYLSLFYVFQELTPFSHLASAFLLWLATIFLTGGIHLDGWMDASDAYFAYQDQEKRLEIMKDPRTGAFGVLSIIVLLSCRFLFIYESTLNVEYVTYIFIAGIPFLSKSVMGVLLLTVKSAKNEGLGSLFQSAAKPQVLWIYPVYLLGFLFLVILLNKEFLLVGLLILVATCCLYFCRRKAVKWFGGITGDVLGASVEGTELILWMTVWLLHYFVMG</sequence>
<reference evidence="20" key="1">
    <citation type="submission" date="2022-04" db="EMBL/GenBank/DDBJ databases">
        <authorList>
            <person name="Criscuolo A."/>
        </authorList>
    </citation>
    <scope>NUCLEOTIDE SEQUENCE</scope>
    <source>
        <strain evidence="20">CIP111895</strain>
    </source>
</reference>
<keyword evidence="13 19" id="KW-0472">Membrane</keyword>
<evidence type="ECO:0000256" key="5">
    <source>
        <dbReference type="ARBA" id="ARBA00013200"/>
    </source>
</evidence>
<feature type="transmembrane region" description="Helical" evidence="19">
    <location>
        <begin position="143"/>
        <end position="164"/>
    </location>
</feature>